<organism evidence="3 4">
    <name type="scientific">Meganyctiphanes norvegica</name>
    <name type="common">Northern krill</name>
    <name type="synonym">Thysanopoda norvegica</name>
    <dbReference type="NCBI Taxonomy" id="48144"/>
    <lineage>
        <taxon>Eukaryota</taxon>
        <taxon>Metazoa</taxon>
        <taxon>Ecdysozoa</taxon>
        <taxon>Arthropoda</taxon>
        <taxon>Crustacea</taxon>
        <taxon>Multicrustacea</taxon>
        <taxon>Malacostraca</taxon>
        <taxon>Eumalacostraca</taxon>
        <taxon>Eucarida</taxon>
        <taxon>Euphausiacea</taxon>
        <taxon>Euphausiidae</taxon>
        <taxon>Meganyctiphanes</taxon>
    </lineage>
</organism>
<feature type="compositionally biased region" description="Polar residues" evidence="1">
    <location>
        <begin position="102"/>
        <end position="111"/>
    </location>
</feature>
<protein>
    <submittedName>
        <fullName evidence="3">Uncharacterized protein</fullName>
    </submittedName>
</protein>
<gene>
    <name evidence="3" type="ORF">MNOR_LOCUS41291</name>
</gene>
<keyword evidence="4" id="KW-1185">Reference proteome</keyword>
<dbReference type="EMBL" id="CAXKWB010147480">
    <property type="protein sequence ID" value="CAL4247339.1"/>
    <property type="molecule type" value="Genomic_DNA"/>
</dbReference>
<proteinExistence type="predicted"/>
<dbReference type="Proteomes" id="UP001497623">
    <property type="component" value="Unassembled WGS sequence"/>
</dbReference>
<evidence type="ECO:0000256" key="2">
    <source>
        <dbReference type="SAM" id="Phobius"/>
    </source>
</evidence>
<reference evidence="3 4" key="1">
    <citation type="submission" date="2024-05" db="EMBL/GenBank/DDBJ databases">
        <authorList>
            <person name="Wallberg A."/>
        </authorList>
    </citation>
    <scope>NUCLEOTIDE SEQUENCE [LARGE SCALE GENOMIC DNA]</scope>
</reference>
<keyword evidence="2" id="KW-0812">Transmembrane</keyword>
<feature type="non-terminal residue" evidence="3">
    <location>
        <position position="136"/>
    </location>
</feature>
<evidence type="ECO:0000313" key="4">
    <source>
        <dbReference type="Proteomes" id="UP001497623"/>
    </source>
</evidence>
<dbReference type="AlphaFoldDB" id="A0AAV2SWV5"/>
<name>A0AAV2SWV5_MEGNR</name>
<evidence type="ECO:0000256" key="1">
    <source>
        <dbReference type="SAM" id="MobiDB-lite"/>
    </source>
</evidence>
<feature type="transmembrane region" description="Helical" evidence="2">
    <location>
        <begin position="9"/>
        <end position="28"/>
    </location>
</feature>
<sequence>MCVLRATNCLYVILASTVFLFNILQYSAVTGSHVASSILTSNLNYIEIDHELVPRTIENINEMSPLPVPPGRNNSEMRKFPVSKRQIQRIILEIEENKGSNDINTYQPSRVSENESWKNESEIRKSKLKTVLGTDG</sequence>
<feature type="compositionally biased region" description="Basic and acidic residues" evidence="1">
    <location>
        <begin position="112"/>
        <end position="125"/>
    </location>
</feature>
<feature type="region of interest" description="Disordered" evidence="1">
    <location>
        <begin position="102"/>
        <end position="136"/>
    </location>
</feature>
<evidence type="ECO:0000313" key="3">
    <source>
        <dbReference type="EMBL" id="CAL4247339.1"/>
    </source>
</evidence>
<keyword evidence="2" id="KW-0472">Membrane</keyword>
<accession>A0AAV2SWV5</accession>
<keyword evidence="2" id="KW-1133">Transmembrane helix</keyword>
<comment type="caution">
    <text evidence="3">The sequence shown here is derived from an EMBL/GenBank/DDBJ whole genome shotgun (WGS) entry which is preliminary data.</text>
</comment>